<dbReference type="PROSITE" id="PS51257">
    <property type="entry name" value="PROKAR_LIPOPROTEIN"/>
    <property type="match status" value="1"/>
</dbReference>
<protein>
    <submittedName>
        <fullName evidence="4">Tetratricopeptide repeat protein</fullName>
    </submittedName>
</protein>
<accession>A0ABY5MUH1</accession>
<dbReference type="SMART" id="SM00028">
    <property type="entry name" value="TPR"/>
    <property type="match status" value="4"/>
</dbReference>
<evidence type="ECO:0000313" key="4">
    <source>
        <dbReference type="EMBL" id="UUR06962.1"/>
    </source>
</evidence>
<evidence type="ECO:0000256" key="1">
    <source>
        <dbReference type="ARBA" id="ARBA00022737"/>
    </source>
</evidence>
<dbReference type="InterPro" id="IPR011990">
    <property type="entry name" value="TPR-like_helical_dom_sf"/>
</dbReference>
<evidence type="ECO:0000256" key="3">
    <source>
        <dbReference type="PROSITE-ProRule" id="PRU00339"/>
    </source>
</evidence>
<dbReference type="Gene3D" id="1.25.40.10">
    <property type="entry name" value="Tetratricopeptide repeat domain"/>
    <property type="match status" value="2"/>
</dbReference>
<dbReference type="PROSITE" id="PS50005">
    <property type="entry name" value="TPR"/>
    <property type="match status" value="1"/>
</dbReference>
<dbReference type="Pfam" id="PF13432">
    <property type="entry name" value="TPR_16"/>
    <property type="match status" value="2"/>
</dbReference>
<gene>
    <name evidence="4" type="ORF">M1K48_08325</name>
</gene>
<keyword evidence="1" id="KW-0677">Repeat</keyword>
<dbReference type="PANTHER" id="PTHR45586:SF1">
    <property type="entry name" value="LIPOPOLYSACCHARIDE ASSEMBLY PROTEIN B"/>
    <property type="match status" value="1"/>
</dbReference>
<evidence type="ECO:0000313" key="5">
    <source>
        <dbReference type="Proteomes" id="UP000831921"/>
    </source>
</evidence>
<proteinExistence type="predicted"/>
<dbReference type="EMBL" id="CP097253">
    <property type="protein sequence ID" value="UUR06962.1"/>
    <property type="molecule type" value="Genomic_DNA"/>
</dbReference>
<dbReference type="InterPro" id="IPR051012">
    <property type="entry name" value="CellSynth/LPSAsmb/PSIAsmb"/>
</dbReference>
<name>A0ABY5MUH1_9SPHN</name>
<keyword evidence="2 3" id="KW-0802">TPR repeat</keyword>
<reference evidence="4 5" key="1">
    <citation type="submission" date="2022-05" db="EMBL/GenBank/DDBJ databases">
        <title>S8-45 Sphingomonas ultraviolaceadurans.</title>
        <authorList>
            <person name="Liu Y."/>
        </authorList>
    </citation>
    <scope>NUCLEOTIDE SEQUENCE [LARGE SCALE GENOMIC DNA]</scope>
    <source>
        <strain evidence="4 5">S8-45</strain>
    </source>
</reference>
<keyword evidence="5" id="KW-1185">Reference proteome</keyword>
<evidence type="ECO:0000256" key="2">
    <source>
        <dbReference type="ARBA" id="ARBA00022803"/>
    </source>
</evidence>
<dbReference type="SUPFAM" id="SSF48452">
    <property type="entry name" value="TPR-like"/>
    <property type="match status" value="2"/>
</dbReference>
<dbReference type="RefSeq" id="WP_249454311.1">
    <property type="nucleotide sequence ID" value="NZ_CP097253.1"/>
</dbReference>
<dbReference type="InterPro" id="IPR019734">
    <property type="entry name" value="TPR_rpt"/>
</dbReference>
<dbReference type="PANTHER" id="PTHR45586">
    <property type="entry name" value="TPR REPEAT-CONTAINING PROTEIN PA4667"/>
    <property type="match status" value="1"/>
</dbReference>
<feature type="repeat" description="TPR" evidence="3">
    <location>
        <begin position="65"/>
        <end position="98"/>
    </location>
</feature>
<organism evidence="4 5">
    <name type="scientific">Sphingomonas glaciei</name>
    <dbReference type="NCBI Taxonomy" id="2938948"/>
    <lineage>
        <taxon>Bacteria</taxon>
        <taxon>Pseudomonadati</taxon>
        <taxon>Pseudomonadota</taxon>
        <taxon>Alphaproteobacteria</taxon>
        <taxon>Sphingomonadales</taxon>
        <taxon>Sphingomonadaceae</taxon>
        <taxon>Sphingomonas</taxon>
    </lineage>
</organism>
<dbReference type="Pfam" id="PF14559">
    <property type="entry name" value="TPR_19"/>
    <property type="match status" value="1"/>
</dbReference>
<dbReference type="Proteomes" id="UP000831921">
    <property type="component" value="Chromosome"/>
</dbReference>
<sequence length="473" mass="51737">MNHKNRLSDILLPSLIMLASLSACDNRQEKAQKAYTDYQAAVVAGDLRTARQALGKLVAADDSNADYWIELGKISVQLSDYGTAYDAFQRAHELNRGNVEVLSIMTQLALRGGNLEVATDNARQLELVAPTNSAVPLTKGYVALRRGDYAEAERQVAAFAALAPFDPSGKILQSRIFMAQGKQDDAITLLRSQVTQQPSDAMSLRALASIYELREEWREAAAALRAYLGWQPTDQQARVRLVDSQLRAGEIDAAATVTLKGLESEDIDALVAPWIALGQQDKVADRLFAWAQSASTGRRIAVARFLTFTSQPTRAIALTEREASLPVRPNNIFANAIYGTALTQSGRAREGLSRLDAVIALDGKNREALRARALLRSRAGQHREAIEDAQKLVAADRDAAPARLLMARIYAASGNADGARRTLWEAFHDIGGDRSIYDALKPLVAKSDGADAAQRLSQEFYDKRNEQITRSFA</sequence>